<reference evidence="1" key="1">
    <citation type="submission" date="2019-07" db="EMBL/GenBank/DDBJ databases">
        <title>Annotation for the trematode Paragonimus miyazaki's.</title>
        <authorList>
            <person name="Choi Y.-J."/>
        </authorList>
    </citation>
    <scope>NUCLEOTIDE SEQUENCE</scope>
    <source>
        <strain evidence="1">Japan</strain>
    </source>
</reference>
<dbReference type="Proteomes" id="UP000822476">
    <property type="component" value="Unassembled WGS sequence"/>
</dbReference>
<dbReference type="SUPFAM" id="SSF56672">
    <property type="entry name" value="DNA/RNA polymerases"/>
    <property type="match status" value="1"/>
</dbReference>
<evidence type="ECO:0000313" key="2">
    <source>
        <dbReference type="Proteomes" id="UP000822476"/>
    </source>
</evidence>
<accession>A0A8S9YNR2</accession>
<protein>
    <submittedName>
        <fullName evidence="1">Uncharacterized protein</fullName>
    </submittedName>
</protein>
<proteinExistence type="predicted"/>
<keyword evidence="2" id="KW-1185">Reference proteome</keyword>
<organism evidence="1 2">
    <name type="scientific">Paragonimus skrjabini miyazakii</name>
    <dbReference type="NCBI Taxonomy" id="59628"/>
    <lineage>
        <taxon>Eukaryota</taxon>
        <taxon>Metazoa</taxon>
        <taxon>Spiralia</taxon>
        <taxon>Lophotrochozoa</taxon>
        <taxon>Platyhelminthes</taxon>
        <taxon>Trematoda</taxon>
        <taxon>Digenea</taxon>
        <taxon>Plagiorchiida</taxon>
        <taxon>Troglotremata</taxon>
        <taxon>Troglotrematidae</taxon>
        <taxon>Paragonimus</taxon>
    </lineage>
</organism>
<comment type="caution">
    <text evidence="1">The sequence shown here is derived from an EMBL/GenBank/DDBJ whole genome shotgun (WGS) entry which is preliminary data.</text>
</comment>
<sequence>MPKGTSEMQSLRGLTNRYSAFPQTLQDFWALTSHLSRKDAWWYWRPDCENQLARLNTVPNTDIRLKHYDPTRHEEVVDDAAD</sequence>
<dbReference type="InterPro" id="IPR043502">
    <property type="entry name" value="DNA/RNA_pol_sf"/>
</dbReference>
<gene>
    <name evidence="1" type="ORF">EG68_10294</name>
</gene>
<evidence type="ECO:0000313" key="1">
    <source>
        <dbReference type="EMBL" id="KAF7244523.1"/>
    </source>
</evidence>
<dbReference type="AlphaFoldDB" id="A0A8S9YNR2"/>
<name>A0A8S9YNR2_9TREM</name>
<dbReference type="EMBL" id="JTDE01006305">
    <property type="protein sequence ID" value="KAF7244523.1"/>
    <property type="molecule type" value="Genomic_DNA"/>
</dbReference>